<dbReference type="RefSeq" id="WP_314012817.1">
    <property type="nucleotide sequence ID" value="NZ_JAVTTP010000001.1"/>
</dbReference>
<dbReference type="EMBL" id="JAVTTP010000001">
    <property type="protein sequence ID" value="MDT7827757.1"/>
    <property type="molecule type" value="Genomic_DNA"/>
</dbReference>
<sequence length="624" mass="71318">MNNYVAVNNITEVLTKKLLPTITLWNRLEARPRADDFDRALKAEVRDPLWMLTKQWQLGEFRGDDAGSPAFAKIQMATTRLTKYQADGMQVQAYDDKVPLEAKVEQKKVPFKLGAQEISLDIRLMMGRHWLKLIQSDFPAALRSEYIGLYPFILPDPDEKASGRITAHREAWQQFAAVAERSMDGYALYTHLKEGNAASDGTTQAGDAALDALGDRFTTWFEEFFLQPEDENNNAWLPPRMEYQFSVSAPDETDEKVMVADEYYHGHLDWYNLDIDPNKLTLETEPEVVLPPDPRTRDTNSFFPTTISFDGMPHTRWWRFEDGQTNFGDIDPDTTDLNKLLFIEFGLIYANDWFLVPFTLPAGSISNVKGLSVTNVFGEKIWVEPAGKGLDDAWKRWNMYSLNTKGNQQEPADNSLLVLPTVEKILEGKPLEEILFIRDEIANMVWAIEKKIPLPSGTGKHGGEAAFELHKFYQKILNQEIGDGIIVPEDIEFKANIRYQIMNTVPENWIPFIPVHVEGSSREIQLQRASMPRILENDAPGNAQKIKPRTQLVREGLDKDPVEAYFIHEEEIPRAGIRAYQTYQRTRWYNGKVVNWFGARKQTGRGEGHSGLAFDQIVPTKKRS</sequence>
<accession>A0ABU3L3T5</accession>
<comment type="caution">
    <text evidence="1">The sequence shown here is derived from an EMBL/GenBank/DDBJ whole genome shotgun (WGS) entry which is preliminary data.</text>
</comment>
<dbReference type="Proteomes" id="UP001250656">
    <property type="component" value="Unassembled WGS sequence"/>
</dbReference>
<name>A0ABU3L3T5_9FLAO</name>
<keyword evidence="2" id="KW-1185">Reference proteome</keyword>
<protein>
    <submittedName>
        <fullName evidence="1">Uncharacterized protein</fullName>
    </submittedName>
</protein>
<reference evidence="1 2" key="1">
    <citation type="submission" date="2023-09" db="EMBL/GenBank/DDBJ databases">
        <title>Novel taxa isolated from Blanes Bay.</title>
        <authorList>
            <person name="Rey-Velasco X."/>
            <person name="Lucena T."/>
        </authorList>
    </citation>
    <scope>NUCLEOTIDE SEQUENCE [LARGE SCALE GENOMIC DNA]</scope>
    <source>
        <strain evidence="1 2">S334</strain>
    </source>
</reference>
<organism evidence="1 2">
    <name type="scientific">Pricia mediterranea</name>
    <dbReference type="NCBI Taxonomy" id="3076079"/>
    <lineage>
        <taxon>Bacteria</taxon>
        <taxon>Pseudomonadati</taxon>
        <taxon>Bacteroidota</taxon>
        <taxon>Flavobacteriia</taxon>
        <taxon>Flavobacteriales</taxon>
        <taxon>Flavobacteriaceae</taxon>
        <taxon>Pricia</taxon>
    </lineage>
</organism>
<proteinExistence type="predicted"/>
<evidence type="ECO:0000313" key="1">
    <source>
        <dbReference type="EMBL" id="MDT7827757.1"/>
    </source>
</evidence>
<evidence type="ECO:0000313" key="2">
    <source>
        <dbReference type="Proteomes" id="UP001250656"/>
    </source>
</evidence>
<gene>
    <name evidence="1" type="ORF">RQM65_03645</name>
</gene>